<dbReference type="AlphaFoldDB" id="A0A199VGL2"/>
<organism evidence="1 2">
    <name type="scientific">Ananas comosus</name>
    <name type="common">Pineapple</name>
    <name type="synonym">Ananas ananas</name>
    <dbReference type="NCBI Taxonomy" id="4615"/>
    <lineage>
        <taxon>Eukaryota</taxon>
        <taxon>Viridiplantae</taxon>
        <taxon>Streptophyta</taxon>
        <taxon>Embryophyta</taxon>
        <taxon>Tracheophyta</taxon>
        <taxon>Spermatophyta</taxon>
        <taxon>Magnoliopsida</taxon>
        <taxon>Liliopsida</taxon>
        <taxon>Poales</taxon>
        <taxon>Bromeliaceae</taxon>
        <taxon>Bromelioideae</taxon>
        <taxon>Ananas</taxon>
    </lineage>
</organism>
<reference evidence="1 2" key="1">
    <citation type="journal article" date="2016" name="DNA Res.">
        <title>The draft genome of MD-2 pineapple using hybrid error correction of long reads.</title>
        <authorList>
            <person name="Redwan R.M."/>
            <person name="Saidin A."/>
            <person name="Kumar S.V."/>
        </authorList>
    </citation>
    <scope>NUCLEOTIDE SEQUENCE [LARGE SCALE GENOMIC DNA]</scope>
    <source>
        <strain evidence="2">cv. MD2</strain>
        <tissue evidence="1">Leaf</tissue>
    </source>
</reference>
<sequence length="38" mass="4620">MYLELQQLCLDQENLVQRSIRPGKWILYLSFQILLRPT</sequence>
<proteinExistence type="predicted"/>
<accession>A0A199VGL2</accession>
<protein>
    <submittedName>
        <fullName evidence="1">Uncharacterized protein</fullName>
    </submittedName>
</protein>
<gene>
    <name evidence="1" type="ORF">ACMD2_12494</name>
</gene>
<dbReference type="EMBL" id="LSRQ01001965">
    <property type="protein sequence ID" value="OAY75920.1"/>
    <property type="molecule type" value="Genomic_DNA"/>
</dbReference>
<dbReference type="Proteomes" id="UP000092600">
    <property type="component" value="Unassembled WGS sequence"/>
</dbReference>
<evidence type="ECO:0000313" key="2">
    <source>
        <dbReference type="Proteomes" id="UP000092600"/>
    </source>
</evidence>
<evidence type="ECO:0000313" key="1">
    <source>
        <dbReference type="EMBL" id="OAY75920.1"/>
    </source>
</evidence>
<comment type="caution">
    <text evidence="1">The sequence shown here is derived from an EMBL/GenBank/DDBJ whole genome shotgun (WGS) entry which is preliminary data.</text>
</comment>
<name>A0A199VGL2_ANACO</name>